<dbReference type="Pfam" id="PF00071">
    <property type="entry name" value="Ras"/>
    <property type="match status" value="1"/>
</dbReference>
<sequence>MRAGNRADLNHLQVIPSENADTMAEKEGLPFLESLALEALNVEKAFQSILLDIFQIISKNEQPLPLSCLKALTLMLGVFPVISLRENQS</sequence>
<name>A0A2P5BLY6_PARAD</name>
<dbReference type="Gene3D" id="3.40.50.300">
    <property type="entry name" value="P-loop containing nucleotide triphosphate hydrolases"/>
    <property type="match status" value="1"/>
</dbReference>
<dbReference type="GO" id="GO:0005525">
    <property type="term" value="F:GTP binding"/>
    <property type="evidence" value="ECO:0007669"/>
    <property type="project" value="InterPro"/>
</dbReference>
<organism evidence="1 2">
    <name type="scientific">Parasponia andersonii</name>
    <name type="common">Sponia andersonii</name>
    <dbReference type="NCBI Taxonomy" id="3476"/>
    <lineage>
        <taxon>Eukaryota</taxon>
        <taxon>Viridiplantae</taxon>
        <taxon>Streptophyta</taxon>
        <taxon>Embryophyta</taxon>
        <taxon>Tracheophyta</taxon>
        <taxon>Spermatophyta</taxon>
        <taxon>Magnoliopsida</taxon>
        <taxon>eudicotyledons</taxon>
        <taxon>Gunneridae</taxon>
        <taxon>Pentapetalae</taxon>
        <taxon>rosids</taxon>
        <taxon>fabids</taxon>
        <taxon>Rosales</taxon>
        <taxon>Cannabaceae</taxon>
        <taxon>Parasponia</taxon>
    </lineage>
</organism>
<evidence type="ECO:0000313" key="2">
    <source>
        <dbReference type="Proteomes" id="UP000237105"/>
    </source>
</evidence>
<dbReference type="Proteomes" id="UP000237105">
    <property type="component" value="Unassembled WGS sequence"/>
</dbReference>
<dbReference type="GO" id="GO:0003924">
    <property type="term" value="F:GTPase activity"/>
    <property type="evidence" value="ECO:0007669"/>
    <property type="project" value="InterPro"/>
</dbReference>
<dbReference type="EMBL" id="JXTB01000254">
    <property type="protein sequence ID" value="PON49815.1"/>
    <property type="molecule type" value="Genomic_DNA"/>
</dbReference>
<gene>
    <name evidence="1" type="ORF">PanWU01x14_227630</name>
</gene>
<protein>
    <submittedName>
        <fullName evidence="1">Small GTPase superfamily</fullName>
    </submittedName>
</protein>
<evidence type="ECO:0000313" key="1">
    <source>
        <dbReference type="EMBL" id="PON49815.1"/>
    </source>
</evidence>
<dbReference type="SUPFAM" id="SSF52540">
    <property type="entry name" value="P-loop containing nucleoside triphosphate hydrolases"/>
    <property type="match status" value="1"/>
</dbReference>
<dbReference type="PROSITE" id="PS51419">
    <property type="entry name" value="RAB"/>
    <property type="match status" value="1"/>
</dbReference>
<dbReference type="STRING" id="3476.A0A2P5BLY6"/>
<accession>A0A2P5BLY6</accession>
<dbReference type="InterPro" id="IPR001806">
    <property type="entry name" value="Small_GTPase"/>
</dbReference>
<proteinExistence type="predicted"/>
<dbReference type="AlphaFoldDB" id="A0A2P5BLY6"/>
<reference evidence="2" key="1">
    <citation type="submission" date="2016-06" db="EMBL/GenBank/DDBJ databases">
        <title>Parallel loss of symbiosis genes in relatives of nitrogen-fixing non-legume Parasponia.</title>
        <authorList>
            <person name="Van Velzen R."/>
            <person name="Holmer R."/>
            <person name="Bu F."/>
            <person name="Rutten L."/>
            <person name="Van Zeijl A."/>
            <person name="Liu W."/>
            <person name="Santuari L."/>
            <person name="Cao Q."/>
            <person name="Sharma T."/>
            <person name="Shen D."/>
            <person name="Roswanjaya Y."/>
            <person name="Wardhani T."/>
            <person name="Kalhor M.S."/>
            <person name="Jansen J."/>
            <person name="Van den Hoogen J."/>
            <person name="Gungor B."/>
            <person name="Hartog M."/>
            <person name="Hontelez J."/>
            <person name="Verver J."/>
            <person name="Yang W.-C."/>
            <person name="Schijlen E."/>
            <person name="Repin R."/>
            <person name="Schilthuizen M."/>
            <person name="Schranz E."/>
            <person name="Heidstra R."/>
            <person name="Miyata K."/>
            <person name="Fedorova E."/>
            <person name="Kohlen W."/>
            <person name="Bisseling T."/>
            <person name="Smit S."/>
            <person name="Geurts R."/>
        </authorList>
    </citation>
    <scope>NUCLEOTIDE SEQUENCE [LARGE SCALE GENOMIC DNA]</scope>
    <source>
        <strain evidence="2">cv. WU1-14</strain>
    </source>
</reference>
<keyword evidence="2" id="KW-1185">Reference proteome</keyword>
<dbReference type="InterPro" id="IPR027417">
    <property type="entry name" value="P-loop_NTPase"/>
</dbReference>
<dbReference type="OrthoDB" id="9989112at2759"/>
<comment type="caution">
    <text evidence="1">The sequence shown here is derived from an EMBL/GenBank/DDBJ whole genome shotgun (WGS) entry which is preliminary data.</text>
</comment>